<keyword evidence="2" id="KW-1185">Reference proteome</keyword>
<reference evidence="1 2" key="1">
    <citation type="submission" date="2020-09" db="EMBL/GenBank/DDBJ databases">
        <title>De no assembly of potato wild relative species, Solanum commersonii.</title>
        <authorList>
            <person name="Cho K."/>
        </authorList>
    </citation>
    <scope>NUCLEOTIDE SEQUENCE [LARGE SCALE GENOMIC DNA]</scope>
    <source>
        <strain evidence="1">LZ3.2</strain>
        <tissue evidence="1">Leaf</tissue>
    </source>
</reference>
<comment type="caution">
    <text evidence="1">The sequence shown here is derived from an EMBL/GenBank/DDBJ whole genome shotgun (WGS) entry which is preliminary data.</text>
</comment>
<accession>A0A9J5W4Z2</accession>
<dbReference type="AlphaFoldDB" id="A0A9J5W4Z2"/>
<evidence type="ECO:0000313" key="2">
    <source>
        <dbReference type="Proteomes" id="UP000824120"/>
    </source>
</evidence>
<dbReference type="EMBL" id="JACXVP010000012">
    <property type="protein sequence ID" value="KAG5570332.1"/>
    <property type="molecule type" value="Genomic_DNA"/>
</dbReference>
<organism evidence="1 2">
    <name type="scientific">Solanum commersonii</name>
    <name type="common">Commerson's wild potato</name>
    <name type="synonym">Commerson's nightshade</name>
    <dbReference type="NCBI Taxonomy" id="4109"/>
    <lineage>
        <taxon>Eukaryota</taxon>
        <taxon>Viridiplantae</taxon>
        <taxon>Streptophyta</taxon>
        <taxon>Embryophyta</taxon>
        <taxon>Tracheophyta</taxon>
        <taxon>Spermatophyta</taxon>
        <taxon>Magnoliopsida</taxon>
        <taxon>eudicotyledons</taxon>
        <taxon>Gunneridae</taxon>
        <taxon>Pentapetalae</taxon>
        <taxon>asterids</taxon>
        <taxon>lamiids</taxon>
        <taxon>Solanales</taxon>
        <taxon>Solanaceae</taxon>
        <taxon>Solanoideae</taxon>
        <taxon>Solaneae</taxon>
        <taxon>Solanum</taxon>
    </lineage>
</organism>
<name>A0A9J5W4Z2_SOLCO</name>
<sequence>MYADWGTGLDMYEEDADDIALMAIEESEPEPESDFEGMKGNRRRKMARKETKEFYINAVGSVSSISSSVGGKSFTLTAEVLEKILGVPNLGWCHYVKRSWPPLEGLPPALEISRRFTNDPLLEATLTAKNEKIIELQASHSVAIDQLHIDYGIQHAGLVEENSRLKKELAQIHAVLNAERSSNSVRLKHSFGLLYKCSSPSSSDLPPSI</sequence>
<evidence type="ECO:0000313" key="1">
    <source>
        <dbReference type="EMBL" id="KAG5570332.1"/>
    </source>
</evidence>
<gene>
    <name evidence="1" type="ORF">H5410_060098</name>
</gene>
<proteinExistence type="predicted"/>
<protein>
    <submittedName>
        <fullName evidence="1">Uncharacterized protein</fullName>
    </submittedName>
</protein>
<dbReference type="Proteomes" id="UP000824120">
    <property type="component" value="Chromosome 12"/>
</dbReference>
<dbReference type="OrthoDB" id="848707at2759"/>